<accession>A0A9W8LDH9</accession>
<proteinExistence type="predicted"/>
<feature type="compositionally biased region" description="Low complexity" evidence="1">
    <location>
        <begin position="522"/>
        <end position="538"/>
    </location>
</feature>
<name>A0A9W8LDH9_9FUNG</name>
<organism evidence="2 3">
    <name type="scientific">Coemansia pectinata</name>
    <dbReference type="NCBI Taxonomy" id="1052879"/>
    <lineage>
        <taxon>Eukaryota</taxon>
        <taxon>Fungi</taxon>
        <taxon>Fungi incertae sedis</taxon>
        <taxon>Zoopagomycota</taxon>
        <taxon>Kickxellomycotina</taxon>
        <taxon>Kickxellomycetes</taxon>
        <taxon>Kickxellales</taxon>
        <taxon>Kickxellaceae</taxon>
        <taxon>Coemansia</taxon>
    </lineage>
</organism>
<evidence type="ECO:0000256" key="1">
    <source>
        <dbReference type="SAM" id="MobiDB-lite"/>
    </source>
</evidence>
<feature type="region of interest" description="Disordered" evidence="1">
    <location>
        <begin position="189"/>
        <end position="212"/>
    </location>
</feature>
<feature type="compositionally biased region" description="Polar residues" evidence="1">
    <location>
        <begin position="424"/>
        <end position="440"/>
    </location>
</feature>
<keyword evidence="3" id="KW-1185">Reference proteome</keyword>
<dbReference type="EMBL" id="JANBUH010000020">
    <property type="protein sequence ID" value="KAJ2756655.1"/>
    <property type="molecule type" value="Genomic_DNA"/>
</dbReference>
<gene>
    <name evidence="2" type="ORF">GGI19_000685</name>
</gene>
<feature type="region of interest" description="Disordered" evidence="1">
    <location>
        <begin position="522"/>
        <end position="547"/>
    </location>
</feature>
<dbReference type="AlphaFoldDB" id="A0A9W8LDH9"/>
<feature type="region of interest" description="Disordered" evidence="1">
    <location>
        <begin position="372"/>
        <end position="400"/>
    </location>
</feature>
<feature type="region of interest" description="Disordered" evidence="1">
    <location>
        <begin position="424"/>
        <end position="461"/>
    </location>
</feature>
<feature type="compositionally biased region" description="Low complexity" evidence="1">
    <location>
        <begin position="441"/>
        <end position="450"/>
    </location>
</feature>
<sequence length="730" mass="78218">MSVPTSPTGTSSVPQVSDLFDFPIPPTEFPELILRPVQAADAMCNRYTSAASIDLPLSPDVDVDSHNTPQRSVGILLQNFKRISKSTTSLPNISGHGTDAFGYSEYSLAGEAASTELKPFTHTRAAKSHHNLLQTEESPLLSQSLFSMNSRCEPMPDVADLLTPIESRSYEFDMGKSTGTITLVSHTHAPSTTSSVGQQIHRHPGPAGNSAGLSREVHYQIPTPMPRKQASMSQIGNRQSNRNSMFIAGSLLPAIDMDESEELHNRQSEQPNRCITSLGSRASNNALRTSRYLYDVPTSAPSGGVQGTLSKAFSWSQRIGQGSSKRPNRTSSLAIDQHKIYDIYEESIWHSSSHISHTAPEPAASPFELDMDSAQSHDISEEESRCQKSSVGDGSAGSRLKSLHSMASSGAPWRMLRSIKLGTSSRDNTTECDGSSTFTGSVYSDSSSESNVLPPDMKRPASQPVLSKVARKPSVLHTLVKRAGLGLVRRSVSFCKLVSGARLVSGNADSCEEVPGSYDCNSSTISSSSSSSDSIASSKHNKKPRRVLDAMRQAKNRLLKSLKPAGRHWQTTVSGAGAGDDDRDVVSAYPTDSTPGTELDSYLSLSAIHSPEGHMSAIQDGSSSDTHVASTSGSSFGAGSGIASKYVPPKCPSYLGLHRRVVANVQRCDIALPPTTDQASIASNPFRQAPPPAALAAPVARLRPTQFKSPFTTLPYGAYSQIHQVQAQHR</sequence>
<dbReference type="OrthoDB" id="256303at2759"/>
<dbReference type="Proteomes" id="UP001140011">
    <property type="component" value="Unassembled WGS sequence"/>
</dbReference>
<protein>
    <submittedName>
        <fullName evidence="2">Uncharacterized protein</fullName>
    </submittedName>
</protein>
<feature type="compositionally biased region" description="Polar residues" evidence="1">
    <location>
        <begin position="189"/>
        <end position="198"/>
    </location>
</feature>
<evidence type="ECO:0000313" key="2">
    <source>
        <dbReference type="EMBL" id="KAJ2756655.1"/>
    </source>
</evidence>
<evidence type="ECO:0000313" key="3">
    <source>
        <dbReference type="Proteomes" id="UP001140011"/>
    </source>
</evidence>
<reference evidence="2" key="1">
    <citation type="submission" date="2022-07" db="EMBL/GenBank/DDBJ databases">
        <title>Phylogenomic reconstructions and comparative analyses of Kickxellomycotina fungi.</title>
        <authorList>
            <person name="Reynolds N.K."/>
            <person name="Stajich J.E."/>
            <person name="Barry K."/>
            <person name="Grigoriev I.V."/>
            <person name="Crous P."/>
            <person name="Smith M.E."/>
        </authorList>
    </citation>
    <scope>NUCLEOTIDE SEQUENCE</scope>
    <source>
        <strain evidence="2">BCRC 34297</strain>
    </source>
</reference>
<comment type="caution">
    <text evidence="2">The sequence shown here is derived from an EMBL/GenBank/DDBJ whole genome shotgun (WGS) entry which is preliminary data.</text>
</comment>